<keyword evidence="1" id="KW-1133">Transmembrane helix</keyword>
<evidence type="ECO:0000313" key="3">
    <source>
        <dbReference type="Proteomes" id="UP000000768"/>
    </source>
</evidence>
<dbReference type="OrthoDB" id="737041at2759"/>
<dbReference type="eggNOG" id="ENOG502QVYD">
    <property type="taxonomic scope" value="Eukaryota"/>
</dbReference>
<dbReference type="STRING" id="4558.A0A1B6PMF1"/>
<sequence length="324" mass="35278">MVVYVIHKDRRGWSGGDAMTSKNLVRLSSAVAATAPAIPSSSSSGGALSLSRGRVYPLRATSLPPRASTVSATCWESRALRSDAEDWEEVVVAAGDANAPNALQEATEDHGVVFGVPPTDDEVRAAVASIKRVFEKAPAVDPEAADLQALALPIAVHPSSGIFVNHFALDSEASEVGLDEWTEPARLVLNSSALLTKEHRSVLDAFQLLHEDASVQKMVMALSTDKAVWDAVMNNDVVQEFKRSFQDAKETDLKRSSTTPPGFMMWVLENTQSKIREFLEKILGLVNILFQAGDKNYDFSDDIVKMSFMLSVFVFIVVTIARIR</sequence>
<keyword evidence="1" id="KW-0472">Membrane</keyword>
<feature type="transmembrane region" description="Helical" evidence="1">
    <location>
        <begin position="303"/>
        <end position="323"/>
    </location>
</feature>
<gene>
    <name evidence="2" type="ORF">SORBI_3006G170400</name>
</gene>
<dbReference type="FunCoup" id="A0A1B6PMF1">
    <property type="interactions" value="1616"/>
</dbReference>
<protein>
    <submittedName>
        <fullName evidence="2">Uncharacterized protein</fullName>
    </submittedName>
</protein>
<dbReference type="Gramene" id="KXG26850">
    <property type="protein sequence ID" value="KXG26850"/>
    <property type="gene ID" value="SORBI_3006G170400"/>
</dbReference>
<name>A0A1B6PMF1_SORBI</name>
<reference evidence="3" key="2">
    <citation type="journal article" date="2018" name="Plant J.">
        <title>The Sorghum bicolor reference genome: improved assembly, gene annotations, a transcriptome atlas, and signatures of genome organization.</title>
        <authorList>
            <person name="McCormick R.F."/>
            <person name="Truong S.K."/>
            <person name="Sreedasyam A."/>
            <person name="Jenkins J."/>
            <person name="Shu S."/>
            <person name="Sims D."/>
            <person name="Kennedy M."/>
            <person name="Amirebrahimi M."/>
            <person name="Weers B.D."/>
            <person name="McKinley B."/>
            <person name="Mattison A."/>
            <person name="Morishige D.T."/>
            <person name="Grimwood J."/>
            <person name="Schmutz J."/>
            <person name="Mullet J.E."/>
        </authorList>
    </citation>
    <scope>NUCLEOTIDE SEQUENCE [LARGE SCALE GENOMIC DNA]</scope>
    <source>
        <strain evidence="3">cv. BTx623</strain>
    </source>
</reference>
<evidence type="ECO:0000313" key="2">
    <source>
        <dbReference type="EMBL" id="KXG26850.1"/>
    </source>
</evidence>
<dbReference type="OMA" id="MWVIENT"/>
<dbReference type="PANTHER" id="PTHR33625:SF3">
    <property type="entry name" value="OS04G0550700 PROTEIN"/>
    <property type="match status" value="1"/>
</dbReference>
<reference evidence="2 3" key="1">
    <citation type="journal article" date="2009" name="Nature">
        <title>The Sorghum bicolor genome and the diversification of grasses.</title>
        <authorList>
            <person name="Paterson A.H."/>
            <person name="Bowers J.E."/>
            <person name="Bruggmann R."/>
            <person name="Dubchak I."/>
            <person name="Grimwood J."/>
            <person name="Gundlach H."/>
            <person name="Haberer G."/>
            <person name="Hellsten U."/>
            <person name="Mitros T."/>
            <person name="Poliakov A."/>
            <person name="Schmutz J."/>
            <person name="Spannagl M."/>
            <person name="Tang H."/>
            <person name="Wang X."/>
            <person name="Wicker T."/>
            <person name="Bharti A.K."/>
            <person name="Chapman J."/>
            <person name="Feltus F.A."/>
            <person name="Gowik U."/>
            <person name="Grigoriev I.V."/>
            <person name="Lyons E."/>
            <person name="Maher C.A."/>
            <person name="Martis M."/>
            <person name="Narechania A."/>
            <person name="Otillar R.P."/>
            <person name="Penning B.W."/>
            <person name="Salamov A.A."/>
            <person name="Wang Y."/>
            <person name="Zhang L."/>
            <person name="Carpita N.C."/>
            <person name="Freeling M."/>
            <person name="Gingle A.R."/>
            <person name="Hash C.T."/>
            <person name="Keller B."/>
            <person name="Klein P."/>
            <person name="Kresovich S."/>
            <person name="McCann M.C."/>
            <person name="Ming R."/>
            <person name="Peterson D.G."/>
            <person name="Mehboob-ur-Rahman"/>
            <person name="Ware D."/>
            <person name="Westhoff P."/>
            <person name="Mayer K.F."/>
            <person name="Messing J."/>
            <person name="Rokhsar D.S."/>
        </authorList>
    </citation>
    <scope>NUCLEOTIDE SEQUENCE [LARGE SCALE GENOMIC DNA]</scope>
    <source>
        <strain evidence="3">cv. BTx623</strain>
    </source>
</reference>
<accession>A0A1B6PMF1</accession>
<proteinExistence type="predicted"/>
<dbReference type="PANTHER" id="PTHR33625">
    <property type="entry name" value="OS08G0179900 PROTEIN"/>
    <property type="match status" value="1"/>
</dbReference>
<keyword evidence="1" id="KW-0812">Transmembrane</keyword>
<dbReference type="Proteomes" id="UP000000768">
    <property type="component" value="Chromosome 6"/>
</dbReference>
<evidence type="ECO:0000256" key="1">
    <source>
        <dbReference type="SAM" id="Phobius"/>
    </source>
</evidence>
<dbReference type="EMBL" id="CM000765">
    <property type="protein sequence ID" value="KXG26850.1"/>
    <property type="molecule type" value="Genomic_DNA"/>
</dbReference>
<dbReference type="AlphaFoldDB" id="A0A1B6PMF1"/>
<organism evidence="2 3">
    <name type="scientific">Sorghum bicolor</name>
    <name type="common">Sorghum</name>
    <name type="synonym">Sorghum vulgare</name>
    <dbReference type="NCBI Taxonomy" id="4558"/>
    <lineage>
        <taxon>Eukaryota</taxon>
        <taxon>Viridiplantae</taxon>
        <taxon>Streptophyta</taxon>
        <taxon>Embryophyta</taxon>
        <taxon>Tracheophyta</taxon>
        <taxon>Spermatophyta</taxon>
        <taxon>Magnoliopsida</taxon>
        <taxon>Liliopsida</taxon>
        <taxon>Poales</taxon>
        <taxon>Poaceae</taxon>
        <taxon>PACMAD clade</taxon>
        <taxon>Panicoideae</taxon>
        <taxon>Andropogonodae</taxon>
        <taxon>Andropogoneae</taxon>
        <taxon>Sorghinae</taxon>
        <taxon>Sorghum</taxon>
    </lineage>
</organism>
<keyword evidence="3" id="KW-1185">Reference proteome</keyword>
<dbReference type="InParanoid" id="A0A1B6PMF1"/>